<dbReference type="GO" id="GO:0004190">
    <property type="term" value="F:aspartic-type endopeptidase activity"/>
    <property type="evidence" value="ECO:0007669"/>
    <property type="project" value="InterPro"/>
</dbReference>
<dbReference type="PROSITE" id="PS00141">
    <property type="entry name" value="ASP_PROTEASE"/>
    <property type="match status" value="1"/>
</dbReference>
<dbReference type="CDD" id="cd01647">
    <property type="entry name" value="RT_LTR"/>
    <property type="match status" value="1"/>
</dbReference>
<dbReference type="SUPFAM" id="SSF50630">
    <property type="entry name" value="Acid proteases"/>
    <property type="match status" value="1"/>
</dbReference>
<dbReference type="Pfam" id="PF13975">
    <property type="entry name" value="gag-asp_proteas"/>
    <property type="match status" value="1"/>
</dbReference>
<keyword evidence="1" id="KW-0175">Coiled coil</keyword>
<evidence type="ECO:0000256" key="1">
    <source>
        <dbReference type="SAM" id="Coils"/>
    </source>
</evidence>
<dbReference type="SUPFAM" id="SSF56672">
    <property type="entry name" value="DNA/RNA polymerases"/>
    <property type="match status" value="2"/>
</dbReference>
<evidence type="ECO:0000313" key="4">
    <source>
        <dbReference type="EMBL" id="RUS70895.1"/>
    </source>
</evidence>
<dbReference type="Pfam" id="PF00078">
    <property type="entry name" value="RVT_1"/>
    <property type="match status" value="1"/>
</dbReference>
<sequence length="696" mass="79135">MGIKSENTRKKLLQTADLSLQKAIDICRTDETAVKQLKEITPKPSTDINRVQLKKHQKQFEGKNNPKEVQGSKSRTYKTEIKNCKFCGKNHEATKQKCFAFGKECKKCKKKNHFASQCRSRLHNVEYDYDSDDTDDDDAYLLNVSSKRKDCVKALLKVNKQPIKFLVDTGASINTISKKWVNKTDIKPTKIKKLTMWNKSTSKPLGEVTYKTQNPKNGQIANITYTVVDDNLTCLLGLEATQIFYLIELKEHNFISQVQTQVSQNSGLGTTSLKVDPEVSPRILPCRKVPIALREKVKSKLDDLISRGILIPETEPTEWVSQMTVVEKPNKDIRICIDPQPLNQALMREHFKLPTLEDITPDLHKARLFKPTEWVIQMTVVEKPNKDIRICIDPQPLNQALMREHFKLPTLEDITPDLHKARLFRKLDIEEAYWHVQLDKRSSKLTTMITPWGRMRWTRLPFGLKVSSEIFQQRLAHALQGLPCQNVADDIPIYGKGESNAIAERNHDENIQKLQQRCKEKNIKLNEKKSEYKKKELKFHGHIISTSGMKPDPEKDHVPNIDLESTAAGRDAWRPTVKSEMQLRGNRREDQRETKRLHRRQRAASIAVPGKADADSPAETVGESVARHPDQLARATQSSPGGRQPNPGVCLAAAKSTLGYLWQPPGTLYLRETDSDFFVEPVKVEGNLGSVVGVVG</sequence>
<feature type="coiled-coil region" evidence="1">
    <location>
        <begin position="504"/>
        <end position="538"/>
    </location>
</feature>
<name>A0A3S0Z747_ELYCH</name>
<protein>
    <recommendedName>
        <fullName evidence="3">Reverse transcriptase domain-containing protein</fullName>
    </recommendedName>
</protein>
<feature type="region of interest" description="Disordered" evidence="2">
    <location>
        <begin position="543"/>
        <end position="625"/>
    </location>
</feature>
<evidence type="ECO:0000313" key="5">
    <source>
        <dbReference type="Proteomes" id="UP000271974"/>
    </source>
</evidence>
<keyword evidence="5" id="KW-1185">Reference proteome</keyword>
<dbReference type="OrthoDB" id="5982854at2759"/>
<dbReference type="InterPro" id="IPR001969">
    <property type="entry name" value="Aspartic_peptidase_AS"/>
</dbReference>
<dbReference type="EMBL" id="RQTK01001310">
    <property type="protein sequence ID" value="RUS70895.1"/>
    <property type="molecule type" value="Genomic_DNA"/>
</dbReference>
<dbReference type="InterPro" id="IPR021109">
    <property type="entry name" value="Peptidase_aspartic_dom_sf"/>
</dbReference>
<accession>A0A3S0Z747</accession>
<organism evidence="4 5">
    <name type="scientific">Elysia chlorotica</name>
    <name type="common">Eastern emerald elysia</name>
    <name type="synonym">Sea slug</name>
    <dbReference type="NCBI Taxonomy" id="188477"/>
    <lineage>
        <taxon>Eukaryota</taxon>
        <taxon>Metazoa</taxon>
        <taxon>Spiralia</taxon>
        <taxon>Lophotrochozoa</taxon>
        <taxon>Mollusca</taxon>
        <taxon>Gastropoda</taxon>
        <taxon>Heterobranchia</taxon>
        <taxon>Euthyneura</taxon>
        <taxon>Panpulmonata</taxon>
        <taxon>Sacoglossa</taxon>
        <taxon>Placobranchoidea</taxon>
        <taxon>Plakobranchidae</taxon>
        <taxon>Elysia</taxon>
    </lineage>
</organism>
<proteinExistence type="predicted"/>
<dbReference type="PANTHER" id="PTHR37984">
    <property type="entry name" value="PROTEIN CBG26694"/>
    <property type="match status" value="1"/>
</dbReference>
<dbReference type="CDD" id="cd05481">
    <property type="entry name" value="retropepsin_like_LTR_1"/>
    <property type="match status" value="1"/>
</dbReference>
<dbReference type="PROSITE" id="PS50878">
    <property type="entry name" value="RT_POL"/>
    <property type="match status" value="1"/>
</dbReference>
<gene>
    <name evidence="4" type="ORF">EGW08_021339</name>
</gene>
<dbReference type="Gene3D" id="3.30.70.270">
    <property type="match status" value="1"/>
</dbReference>
<dbReference type="Gene3D" id="3.10.10.10">
    <property type="entry name" value="HIV Type 1 Reverse Transcriptase, subunit A, domain 1"/>
    <property type="match status" value="1"/>
</dbReference>
<dbReference type="AlphaFoldDB" id="A0A3S0Z747"/>
<evidence type="ECO:0000259" key="3">
    <source>
        <dbReference type="PROSITE" id="PS50878"/>
    </source>
</evidence>
<dbReference type="STRING" id="188477.A0A3S0Z747"/>
<dbReference type="Proteomes" id="UP000271974">
    <property type="component" value="Unassembled WGS sequence"/>
</dbReference>
<dbReference type="Gene3D" id="2.40.70.10">
    <property type="entry name" value="Acid Proteases"/>
    <property type="match status" value="1"/>
</dbReference>
<dbReference type="InterPro" id="IPR050951">
    <property type="entry name" value="Retrovirus_Pol_polyprotein"/>
</dbReference>
<dbReference type="InterPro" id="IPR043502">
    <property type="entry name" value="DNA/RNA_pol_sf"/>
</dbReference>
<dbReference type="GO" id="GO:0006508">
    <property type="term" value="P:proteolysis"/>
    <property type="evidence" value="ECO:0007669"/>
    <property type="project" value="InterPro"/>
</dbReference>
<evidence type="ECO:0000256" key="2">
    <source>
        <dbReference type="SAM" id="MobiDB-lite"/>
    </source>
</evidence>
<dbReference type="InterPro" id="IPR043128">
    <property type="entry name" value="Rev_trsase/Diguanyl_cyclase"/>
</dbReference>
<reference evidence="4 5" key="1">
    <citation type="submission" date="2019-01" db="EMBL/GenBank/DDBJ databases">
        <title>A draft genome assembly of the solar-powered sea slug Elysia chlorotica.</title>
        <authorList>
            <person name="Cai H."/>
            <person name="Li Q."/>
            <person name="Fang X."/>
            <person name="Li J."/>
            <person name="Curtis N.E."/>
            <person name="Altenburger A."/>
            <person name="Shibata T."/>
            <person name="Feng M."/>
            <person name="Maeda T."/>
            <person name="Schwartz J.A."/>
            <person name="Shigenobu S."/>
            <person name="Lundholm N."/>
            <person name="Nishiyama T."/>
            <person name="Yang H."/>
            <person name="Hasebe M."/>
            <person name="Li S."/>
            <person name="Pierce S.K."/>
            <person name="Wang J."/>
        </authorList>
    </citation>
    <scope>NUCLEOTIDE SEQUENCE [LARGE SCALE GENOMIC DNA]</scope>
    <source>
        <strain evidence="4">EC2010</strain>
        <tissue evidence="4">Whole organism of an adult</tissue>
    </source>
</reference>
<feature type="domain" description="Reverse transcriptase" evidence="3">
    <location>
        <begin position="362"/>
        <end position="544"/>
    </location>
</feature>
<dbReference type="PANTHER" id="PTHR37984:SF8">
    <property type="entry name" value="CCHC-TYPE DOMAIN-CONTAINING PROTEIN"/>
    <property type="match status" value="1"/>
</dbReference>
<dbReference type="InterPro" id="IPR000477">
    <property type="entry name" value="RT_dom"/>
</dbReference>
<comment type="caution">
    <text evidence="4">The sequence shown here is derived from an EMBL/GenBank/DDBJ whole genome shotgun (WGS) entry which is preliminary data.</text>
</comment>